<feature type="transmembrane region" description="Helical" evidence="1">
    <location>
        <begin position="21"/>
        <end position="46"/>
    </location>
</feature>
<protein>
    <recommendedName>
        <fullName evidence="4">DUF1109 domain-containing protein</fullName>
    </recommendedName>
</protein>
<feature type="transmembrane region" description="Helical" evidence="1">
    <location>
        <begin position="188"/>
        <end position="205"/>
    </location>
</feature>
<keyword evidence="1" id="KW-1133">Transmembrane helix</keyword>
<evidence type="ECO:0000313" key="2">
    <source>
        <dbReference type="EMBL" id="GGZ28381.1"/>
    </source>
</evidence>
<dbReference type="InterPro" id="IPR009495">
    <property type="entry name" value="NrsF"/>
</dbReference>
<proteinExistence type="predicted"/>
<dbReference type="AlphaFoldDB" id="A0A918PZE5"/>
<reference evidence="2" key="2">
    <citation type="submission" date="2020-09" db="EMBL/GenBank/DDBJ databases">
        <authorList>
            <person name="Sun Q."/>
            <person name="Kim S."/>
        </authorList>
    </citation>
    <scope>NUCLEOTIDE SEQUENCE</scope>
    <source>
        <strain evidence="2">KCTC 32296</strain>
    </source>
</reference>
<keyword evidence="3" id="KW-1185">Reference proteome</keyword>
<feature type="transmembrane region" description="Helical" evidence="1">
    <location>
        <begin position="58"/>
        <end position="81"/>
    </location>
</feature>
<accession>A0A918PZE5</accession>
<sequence>MSIETLITQLSDKGRPVRYVPFLRVCAEWMAVTAISFGVLTLIYGLRSDLGARIGEPLFLAELAMNLSLVIAAGVTATAAAYPDRAGIKGWRYLFILPLGLYAVVFAIAASVTPDLAGAVFHKHGFHCLLCIVIFAIIPAAWMLFRLCRLMVVKPMRAAGLSLIMALAAGGLGIRLVDAEPLSVGLLIWHYLPMLMLSGGALLLGRKIFR</sequence>
<dbReference type="RefSeq" id="WP_189485541.1">
    <property type="nucleotide sequence ID" value="NZ_BMZB01000001.1"/>
</dbReference>
<gene>
    <name evidence="2" type="ORF">GCM10011273_12730</name>
</gene>
<feature type="transmembrane region" description="Helical" evidence="1">
    <location>
        <begin position="124"/>
        <end position="145"/>
    </location>
</feature>
<reference evidence="2" key="1">
    <citation type="journal article" date="2014" name="Int. J. Syst. Evol. Microbiol.">
        <title>Complete genome sequence of Corynebacterium casei LMG S-19264T (=DSM 44701T), isolated from a smear-ripened cheese.</title>
        <authorList>
            <consortium name="US DOE Joint Genome Institute (JGI-PGF)"/>
            <person name="Walter F."/>
            <person name="Albersmeier A."/>
            <person name="Kalinowski J."/>
            <person name="Ruckert C."/>
        </authorList>
    </citation>
    <scope>NUCLEOTIDE SEQUENCE</scope>
    <source>
        <strain evidence="2">KCTC 32296</strain>
    </source>
</reference>
<keyword evidence="1" id="KW-0812">Transmembrane</keyword>
<evidence type="ECO:0008006" key="4">
    <source>
        <dbReference type="Google" id="ProtNLM"/>
    </source>
</evidence>
<name>A0A918PZE5_9CAUL</name>
<evidence type="ECO:0000256" key="1">
    <source>
        <dbReference type="SAM" id="Phobius"/>
    </source>
</evidence>
<keyword evidence="1" id="KW-0472">Membrane</keyword>
<dbReference type="Pfam" id="PF06532">
    <property type="entry name" value="NrsF"/>
    <property type="match status" value="1"/>
</dbReference>
<dbReference type="Proteomes" id="UP000662572">
    <property type="component" value="Unassembled WGS sequence"/>
</dbReference>
<dbReference type="EMBL" id="BMZB01000001">
    <property type="protein sequence ID" value="GGZ28381.1"/>
    <property type="molecule type" value="Genomic_DNA"/>
</dbReference>
<comment type="caution">
    <text evidence="2">The sequence shown here is derived from an EMBL/GenBank/DDBJ whole genome shotgun (WGS) entry which is preliminary data.</text>
</comment>
<feature type="transmembrane region" description="Helical" evidence="1">
    <location>
        <begin position="157"/>
        <end position="176"/>
    </location>
</feature>
<evidence type="ECO:0000313" key="3">
    <source>
        <dbReference type="Proteomes" id="UP000662572"/>
    </source>
</evidence>
<feature type="transmembrane region" description="Helical" evidence="1">
    <location>
        <begin position="93"/>
        <end position="112"/>
    </location>
</feature>
<organism evidence="2 3">
    <name type="scientific">Asticcacaulis endophyticus</name>
    <dbReference type="NCBI Taxonomy" id="1395890"/>
    <lineage>
        <taxon>Bacteria</taxon>
        <taxon>Pseudomonadati</taxon>
        <taxon>Pseudomonadota</taxon>
        <taxon>Alphaproteobacteria</taxon>
        <taxon>Caulobacterales</taxon>
        <taxon>Caulobacteraceae</taxon>
        <taxon>Asticcacaulis</taxon>
    </lineage>
</organism>